<proteinExistence type="inferred from homology"/>
<evidence type="ECO:0000313" key="7">
    <source>
        <dbReference type="EMBL" id="CAL1533002.1"/>
    </source>
</evidence>
<evidence type="ECO:0000313" key="8">
    <source>
        <dbReference type="Proteomes" id="UP001497497"/>
    </source>
</evidence>
<evidence type="ECO:0000256" key="3">
    <source>
        <dbReference type="ARBA" id="ARBA00023203"/>
    </source>
</evidence>
<sequence>MEAEPLNRQMSLNSRSQGQWLQIQRNTFTNWVNEGLRPRGIKVEELMTDFSDGVNLVALVESLTRHTITGAVRKPTNQYQRLQNVTIALDAVRRDGVKIINIDSSDILERNLKLILGLVWQLILKYQIGLGGTQQRTWILKWLNAVIPECRIKNFTTDWNDGTALHALLDFCKPGLSPNWKNLDKDDKLGNCQSAMTLAVQNFNIPLVLRPEDLASAQLDEKSAITYLSYFTKVGGPGYDATLQRVSPRALPKVVTDFTTDWRDGQALVNLVRSAGGHVTDGTDTQASPLELISKALEAGKAIGVEPLLLAEEIAAETTEHVGIMAYGAQYLRYPTVTSYNTSENERVVYINRRGENLIPNGHVSHGNFDDIDHFNHDDIYNHNNSRNNNAGMKPLKVSLGLLKVSLGLLKVTTFQDDDEIIYSHASVIASPVPAAPPSRTFHLVRKSSFHAPRIEAPTMEQLKVDIYSVGVIMESKMTGSFDPEKFKVEAVAPSGRIIRINGDGHYAAQFNADEIGRWKVSMFYENRFLDGCPIDVCDPSQVKVLDLQGGLVGKSNTFHVDCTKAGPGDLGVDVKHKGKPVVTNIIPTSTPGYYKVTFTPYEPGAFEINVHFNRAEVREGAVEFFDPAERQRKAVFYTRVEPQRGYVEVKASCDWEVDYITGIPFICHVTDSSDIAVYGMQDGTVCAHPEMIADCTRVGEGRIEADVTYQGTRYPCKVKKDKPSIYKVSFKPRGPGTYKVWINYDGRPVKGSPFIQEIVELEKPSATGDGLYRGVPNKPATFTVDPRGFPGQVYVAVDGPSRPVKSELEPQPDGTIKATYYPTERGPHTISVKLDGKPIDGDPYKPLIVDPVNVRVSGGWRPYLDDKGVIPLRVNKEKHLPFDVTEAGPGELTAEVQGPNGKIPVAIDARNDGKHSVIFTPREEGKHHIHVNWGGYPLSNSPYLGYATHEPELDHPNFARVIHVPVAHPDRYPSPRSSVIGSGDDPPASIVLNQPEPYKPTDAYYQPNQPENIVYYQPKQPENIVYYQPKQPATRIQVLPTNSGAPPRQPTMVYAEKPPANKVVHEEPPPRTYFEPRLRDAPDSNRPLSSRASTASQTNSPRSPQKVILSGKGLKEAEVGKPANFKVDGIQATPGRPTARLEGVKDNIPVATEPMVPQVYKCTYVPKKPGAYLLYINWNDQPLKGSPFKVNIREPAKPDKVTTDKPGHSVYIGKDLEMKIDPRNAGPGHLTVSATDPNGDDAPCRLADNYDGTKTLKITPKMSGRHIVEIRYDGQHIMGSPYAIDIKEQPITGTVKVWGPGIENGIIPSFQSTFWVETTGAGAGDLRVRIMGPKGAFHVKMRKASQKDKIYQCFYDPVEPGIYTVNVEWSGQHVGGSPFNVLLATSARELMVLQGDHSENQSALNGDETESVLFRRSKGRTLGPGEVNGMNEILY</sequence>
<organism evidence="7 8">
    <name type="scientific">Lymnaea stagnalis</name>
    <name type="common">Great pond snail</name>
    <name type="synonym">Helix stagnalis</name>
    <dbReference type="NCBI Taxonomy" id="6523"/>
    <lineage>
        <taxon>Eukaryota</taxon>
        <taxon>Metazoa</taxon>
        <taxon>Spiralia</taxon>
        <taxon>Lophotrochozoa</taxon>
        <taxon>Mollusca</taxon>
        <taxon>Gastropoda</taxon>
        <taxon>Heterobranchia</taxon>
        <taxon>Euthyneura</taxon>
        <taxon>Panpulmonata</taxon>
        <taxon>Hygrophila</taxon>
        <taxon>Lymnaeoidea</taxon>
        <taxon>Lymnaeidae</taxon>
        <taxon>Lymnaea</taxon>
    </lineage>
</organism>
<dbReference type="Pfam" id="PF00307">
    <property type="entry name" value="CH"/>
    <property type="match status" value="3"/>
</dbReference>
<dbReference type="PROSITE" id="PS50021">
    <property type="entry name" value="CH"/>
    <property type="match status" value="2"/>
</dbReference>
<feature type="region of interest" description="Disordered" evidence="5">
    <location>
        <begin position="1063"/>
        <end position="1107"/>
    </location>
</feature>
<dbReference type="InterPro" id="IPR001298">
    <property type="entry name" value="Filamin/ABP280_rpt"/>
</dbReference>
<dbReference type="PROSITE" id="PS50194">
    <property type="entry name" value="FILAMIN_REPEAT"/>
    <property type="match status" value="7"/>
</dbReference>
<comment type="similarity">
    <text evidence="1">Belongs to the filamin family.</text>
</comment>
<dbReference type="PANTHER" id="PTHR38537">
    <property type="entry name" value="JITTERBUG, ISOFORM N"/>
    <property type="match status" value="1"/>
</dbReference>
<dbReference type="Pfam" id="PF00630">
    <property type="entry name" value="Filamin"/>
    <property type="match status" value="7"/>
</dbReference>
<dbReference type="CDD" id="cd21227">
    <property type="entry name" value="CH_jitterbug-like_rpt1"/>
    <property type="match status" value="1"/>
</dbReference>
<dbReference type="PROSITE" id="PS00019">
    <property type="entry name" value="ACTININ_1"/>
    <property type="match status" value="1"/>
</dbReference>
<dbReference type="GO" id="GO:0051015">
    <property type="term" value="F:actin filament binding"/>
    <property type="evidence" value="ECO:0007669"/>
    <property type="project" value="InterPro"/>
</dbReference>
<feature type="compositionally biased region" description="Basic and acidic residues" evidence="5">
    <location>
        <begin position="1064"/>
        <end position="1084"/>
    </location>
</feature>
<protein>
    <recommendedName>
        <fullName evidence="6">Calponin-homology (CH) domain-containing protein</fullName>
    </recommendedName>
</protein>
<feature type="repeat" description="Filamin" evidence="4">
    <location>
        <begin position="847"/>
        <end position="948"/>
    </location>
</feature>
<dbReference type="InterPro" id="IPR017868">
    <property type="entry name" value="Filamin/ABP280_repeat-like"/>
</dbReference>
<dbReference type="SMART" id="SM00033">
    <property type="entry name" value="CH"/>
    <property type="match status" value="3"/>
</dbReference>
<evidence type="ECO:0000256" key="5">
    <source>
        <dbReference type="SAM" id="MobiDB-lite"/>
    </source>
</evidence>
<dbReference type="GO" id="GO:0030036">
    <property type="term" value="P:actin cytoskeleton organization"/>
    <property type="evidence" value="ECO:0007669"/>
    <property type="project" value="InterPro"/>
</dbReference>
<feature type="domain" description="Calponin-homology (CH)" evidence="6">
    <location>
        <begin position="22"/>
        <end position="127"/>
    </location>
</feature>
<feature type="domain" description="Calponin-homology (CH)" evidence="6">
    <location>
        <begin position="133"/>
        <end position="236"/>
    </location>
</feature>
<keyword evidence="8" id="KW-1185">Reference proteome</keyword>
<dbReference type="InterPro" id="IPR014756">
    <property type="entry name" value="Ig_E-set"/>
</dbReference>
<feature type="repeat" description="Filamin" evidence="4">
    <location>
        <begin position="1100"/>
        <end position="1193"/>
    </location>
</feature>
<keyword evidence="3" id="KW-0009">Actin-binding</keyword>
<feature type="repeat" description="Filamin" evidence="4">
    <location>
        <begin position="1194"/>
        <end position="1287"/>
    </location>
</feature>
<feature type="compositionally biased region" description="Polar residues" evidence="5">
    <location>
        <begin position="1087"/>
        <end position="1104"/>
    </location>
</feature>
<dbReference type="PROSITE" id="PS00020">
    <property type="entry name" value="ACTININ_2"/>
    <property type="match status" value="1"/>
</dbReference>
<accession>A0AAV2HGD9</accession>
<evidence type="ECO:0000259" key="6">
    <source>
        <dbReference type="PROSITE" id="PS50021"/>
    </source>
</evidence>
<dbReference type="Gene3D" id="2.60.40.10">
    <property type="entry name" value="Immunoglobulins"/>
    <property type="match status" value="8"/>
</dbReference>
<feature type="repeat" description="Filamin" evidence="4">
    <location>
        <begin position="757"/>
        <end position="849"/>
    </location>
</feature>
<comment type="caution">
    <text evidence="7">The sequence shown here is derived from an EMBL/GenBank/DDBJ whole genome shotgun (WGS) entry which is preliminary data.</text>
</comment>
<evidence type="ECO:0000256" key="4">
    <source>
        <dbReference type="PROSITE-ProRule" id="PRU00087"/>
    </source>
</evidence>
<evidence type="ECO:0000256" key="1">
    <source>
        <dbReference type="ARBA" id="ARBA00009238"/>
    </source>
</evidence>
<evidence type="ECO:0000256" key="2">
    <source>
        <dbReference type="ARBA" id="ARBA00022737"/>
    </source>
</evidence>
<dbReference type="FunFam" id="2.60.40.10:FF:001145">
    <property type="entry name" value="Jitterbug, isoform I"/>
    <property type="match status" value="1"/>
</dbReference>
<feature type="repeat" description="Filamin" evidence="4">
    <location>
        <begin position="548"/>
        <end position="618"/>
    </location>
</feature>
<dbReference type="SUPFAM" id="SSF47576">
    <property type="entry name" value="Calponin-homology domain, CH-domain"/>
    <property type="match status" value="2"/>
</dbReference>
<dbReference type="InterPro" id="IPR013783">
    <property type="entry name" value="Ig-like_fold"/>
</dbReference>
<dbReference type="InterPro" id="IPR044801">
    <property type="entry name" value="Filamin"/>
</dbReference>
<reference evidence="7 8" key="1">
    <citation type="submission" date="2024-04" db="EMBL/GenBank/DDBJ databases">
        <authorList>
            <consortium name="Genoscope - CEA"/>
            <person name="William W."/>
        </authorList>
    </citation>
    <scope>NUCLEOTIDE SEQUENCE [LARGE SCALE GENOMIC DNA]</scope>
</reference>
<feature type="repeat" description="Filamin" evidence="4">
    <location>
        <begin position="1296"/>
        <end position="1384"/>
    </location>
</feature>
<dbReference type="Proteomes" id="UP001497497">
    <property type="component" value="Unassembled WGS sequence"/>
</dbReference>
<keyword evidence="2" id="KW-0677">Repeat</keyword>
<dbReference type="Gene3D" id="1.10.418.10">
    <property type="entry name" value="Calponin-like domain"/>
    <property type="match status" value="3"/>
</dbReference>
<gene>
    <name evidence="7" type="ORF">GSLYS_00007020001</name>
</gene>
<dbReference type="EMBL" id="CAXITT010000130">
    <property type="protein sequence ID" value="CAL1533002.1"/>
    <property type="molecule type" value="Genomic_DNA"/>
</dbReference>
<feature type="repeat" description="Filamin" evidence="4">
    <location>
        <begin position="680"/>
        <end position="759"/>
    </location>
</feature>
<dbReference type="InterPro" id="IPR001715">
    <property type="entry name" value="CH_dom"/>
</dbReference>
<dbReference type="InterPro" id="IPR036872">
    <property type="entry name" value="CH_dom_sf"/>
</dbReference>
<dbReference type="InterPro" id="IPR001589">
    <property type="entry name" value="Actinin_actin-bd_CS"/>
</dbReference>
<dbReference type="PANTHER" id="PTHR38537:SF8">
    <property type="entry name" value="FILAMIN-A"/>
    <property type="match status" value="1"/>
</dbReference>
<name>A0AAV2HGD9_LYMST</name>
<dbReference type="SMART" id="SM00557">
    <property type="entry name" value="IG_FLMN"/>
    <property type="match status" value="7"/>
</dbReference>
<dbReference type="SUPFAM" id="SSF81296">
    <property type="entry name" value="E set domains"/>
    <property type="match status" value="7"/>
</dbReference>